<evidence type="ECO:0000313" key="9">
    <source>
        <dbReference type="Proteomes" id="UP000268007"/>
    </source>
</evidence>
<evidence type="ECO:0000259" key="7">
    <source>
        <dbReference type="Pfam" id="PF00924"/>
    </source>
</evidence>
<dbReference type="Pfam" id="PF00924">
    <property type="entry name" value="MS_channel_2nd"/>
    <property type="match status" value="1"/>
</dbReference>
<dbReference type="Gene3D" id="1.10.287.1260">
    <property type="match status" value="1"/>
</dbReference>
<keyword evidence="3 6" id="KW-1133">Transmembrane helix</keyword>
<feature type="transmembrane region" description="Helical" evidence="6">
    <location>
        <begin position="172"/>
        <end position="191"/>
    </location>
</feature>
<evidence type="ECO:0000256" key="3">
    <source>
        <dbReference type="ARBA" id="ARBA00022989"/>
    </source>
</evidence>
<evidence type="ECO:0000313" key="8">
    <source>
        <dbReference type="EMBL" id="RKR82740.1"/>
    </source>
</evidence>
<dbReference type="GO" id="GO:0016020">
    <property type="term" value="C:membrane"/>
    <property type="evidence" value="ECO:0007669"/>
    <property type="project" value="UniProtKB-SubCell"/>
</dbReference>
<proteinExistence type="predicted"/>
<evidence type="ECO:0000256" key="5">
    <source>
        <dbReference type="SAM" id="MobiDB-lite"/>
    </source>
</evidence>
<dbReference type="Gene3D" id="2.30.30.60">
    <property type="match status" value="1"/>
</dbReference>
<dbReference type="InterPro" id="IPR010920">
    <property type="entry name" value="LSM_dom_sf"/>
</dbReference>
<feature type="transmembrane region" description="Helical" evidence="6">
    <location>
        <begin position="98"/>
        <end position="124"/>
    </location>
</feature>
<feature type="transmembrane region" description="Helical" evidence="6">
    <location>
        <begin position="145"/>
        <end position="166"/>
    </location>
</feature>
<dbReference type="PANTHER" id="PTHR30566:SF25">
    <property type="entry name" value="INNER MEMBRANE PROTEIN"/>
    <property type="match status" value="1"/>
</dbReference>
<dbReference type="InterPro" id="IPR006685">
    <property type="entry name" value="MscS_channel_2nd"/>
</dbReference>
<accession>A0A495J197</accession>
<organism evidence="8 9">
    <name type="scientific">Mucilaginibacter gracilis</name>
    <dbReference type="NCBI Taxonomy" id="423350"/>
    <lineage>
        <taxon>Bacteria</taxon>
        <taxon>Pseudomonadati</taxon>
        <taxon>Bacteroidota</taxon>
        <taxon>Sphingobacteriia</taxon>
        <taxon>Sphingobacteriales</taxon>
        <taxon>Sphingobacteriaceae</taxon>
        <taxon>Mucilaginibacter</taxon>
    </lineage>
</organism>
<dbReference type="Proteomes" id="UP000268007">
    <property type="component" value="Unassembled WGS sequence"/>
</dbReference>
<dbReference type="AlphaFoldDB" id="A0A495J197"/>
<comment type="caution">
    <text evidence="8">The sequence shown here is derived from an EMBL/GenBank/DDBJ whole genome shotgun (WGS) entry which is preliminary data.</text>
</comment>
<keyword evidence="4 6" id="KW-0472">Membrane</keyword>
<protein>
    <submittedName>
        <fullName evidence="8">Mechanosensitive ion channel-like protein</fullName>
    </submittedName>
</protein>
<sequence>MLLSINMKQQIASLSNQMPDWAWNLIVFAAAIIIGMVLKFVITTLLKHYKNVSGYSLFKSLLTHLGGPLDYFVPLFTLNLMTPIMQLSKGYLDPLDRILGILLIISFANLLINAIKVLEDFVYFNYDLSKEDNLKERKIRTQLQFIRKIIIALIVLISLSIILLSFDNVRKIGAGLLTGVGISGIIIGFAAQKSLGNLLAGFQIAFTQPIRIDDVLVVEGEWGRVEEITLTYVVLNIWDQRRLILPINYFIEKPFQNWTRSTAEILGTVFVYVDYTYPVDELRDEFTRLLNLSPLWDKRVQVLQVTDAKEHTLELRALVSASNSSKAFDLRCYIREGLVKFIAQNHPQSLPLNRWVTHGGKKAPTDGEVKQIDSKTGNPNSPDK</sequence>
<dbReference type="PANTHER" id="PTHR30566">
    <property type="entry name" value="YNAI-RELATED MECHANOSENSITIVE ION CHANNEL"/>
    <property type="match status" value="1"/>
</dbReference>
<feature type="domain" description="Mechanosensitive ion channel MscS" evidence="7">
    <location>
        <begin position="194"/>
        <end position="260"/>
    </location>
</feature>
<gene>
    <name evidence="8" type="ORF">BDD43_2925</name>
</gene>
<reference evidence="8 9" key="1">
    <citation type="submission" date="2018-10" db="EMBL/GenBank/DDBJ databases">
        <title>Genomic Encyclopedia of Archaeal and Bacterial Type Strains, Phase II (KMG-II): from individual species to whole genera.</title>
        <authorList>
            <person name="Goeker M."/>
        </authorList>
    </citation>
    <scope>NUCLEOTIDE SEQUENCE [LARGE SCALE GENOMIC DNA]</scope>
    <source>
        <strain evidence="8 9">DSM 18602</strain>
    </source>
</reference>
<feature type="compositionally biased region" description="Basic and acidic residues" evidence="5">
    <location>
        <begin position="363"/>
        <end position="373"/>
    </location>
</feature>
<name>A0A495J197_9SPHI</name>
<feature type="region of interest" description="Disordered" evidence="5">
    <location>
        <begin position="360"/>
        <end position="384"/>
    </location>
</feature>
<dbReference type="InterPro" id="IPR023408">
    <property type="entry name" value="MscS_beta-dom_sf"/>
</dbReference>
<dbReference type="SUPFAM" id="SSF50182">
    <property type="entry name" value="Sm-like ribonucleoproteins"/>
    <property type="match status" value="1"/>
</dbReference>
<feature type="transmembrane region" description="Helical" evidence="6">
    <location>
        <begin position="21"/>
        <end position="42"/>
    </location>
</feature>
<dbReference type="GO" id="GO:0008381">
    <property type="term" value="F:mechanosensitive monoatomic ion channel activity"/>
    <property type="evidence" value="ECO:0007669"/>
    <property type="project" value="UniProtKB-ARBA"/>
</dbReference>
<keyword evidence="2 6" id="KW-0812">Transmembrane</keyword>
<evidence type="ECO:0000256" key="2">
    <source>
        <dbReference type="ARBA" id="ARBA00022692"/>
    </source>
</evidence>
<comment type="subcellular location">
    <subcellularLocation>
        <location evidence="1">Membrane</location>
    </subcellularLocation>
</comment>
<dbReference type="EMBL" id="RBKU01000001">
    <property type="protein sequence ID" value="RKR82740.1"/>
    <property type="molecule type" value="Genomic_DNA"/>
</dbReference>
<feature type="compositionally biased region" description="Polar residues" evidence="5">
    <location>
        <begin position="374"/>
        <end position="384"/>
    </location>
</feature>
<evidence type="ECO:0000256" key="1">
    <source>
        <dbReference type="ARBA" id="ARBA00004370"/>
    </source>
</evidence>
<evidence type="ECO:0000256" key="6">
    <source>
        <dbReference type="SAM" id="Phobius"/>
    </source>
</evidence>
<evidence type="ECO:0000256" key="4">
    <source>
        <dbReference type="ARBA" id="ARBA00023136"/>
    </source>
</evidence>
<keyword evidence="9" id="KW-1185">Reference proteome</keyword>